<dbReference type="GO" id="GO:0016887">
    <property type="term" value="F:ATP hydrolysis activity"/>
    <property type="evidence" value="ECO:0007669"/>
    <property type="project" value="UniProtKB-UniRule"/>
</dbReference>
<dbReference type="GO" id="GO:0015220">
    <property type="term" value="F:choline transmembrane transporter activity"/>
    <property type="evidence" value="ECO:0007669"/>
    <property type="project" value="InterPro"/>
</dbReference>
<keyword evidence="5" id="KW-0472">Membrane</keyword>
<dbReference type="InterPro" id="IPR003439">
    <property type="entry name" value="ABC_transporter-like_ATP-bd"/>
</dbReference>
<dbReference type="SMART" id="SM00382">
    <property type="entry name" value="AAA"/>
    <property type="match status" value="1"/>
</dbReference>
<keyword evidence="4 5" id="KW-0067">ATP-binding</keyword>
<dbReference type="AlphaFoldDB" id="A0A2A2I3H1"/>
<evidence type="ECO:0000256" key="3">
    <source>
        <dbReference type="ARBA" id="ARBA00022741"/>
    </source>
</evidence>
<evidence type="ECO:0000313" key="7">
    <source>
        <dbReference type="EMBL" id="PAV25948.1"/>
    </source>
</evidence>
<evidence type="ECO:0000256" key="1">
    <source>
        <dbReference type="ARBA" id="ARBA00005417"/>
    </source>
</evidence>
<evidence type="ECO:0000256" key="2">
    <source>
        <dbReference type="ARBA" id="ARBA00022448"/>
    </source>
</evidence>
<evidence type="ECO:0000256" key="5">
    <source>
        <dbReference type="RuleBase" id="RU369116"/>
    </source>
</evidence>
<dbReference type="GO" id="GO:0055052">
    <property type="term" value="C:ATP-binding cassette (ABC) transporter complex, substrate-binding subunit-containing"/>
    <property type="evidence" value="ECO:0007669"/>
    <property type="project" value="InterPro"/>
</dbReference>
<dbReference type="GO" id="GO:0006865">
    <property type="term" value="P:amino acid transport"/>
    <property type="evidence" value="ECO:0007669"/>
    <property type="project" value="UniProtKB-UniRule"/>
</dbReference>
<name>A0A2A2I3H1_9GAMM</name>
<dbReference type="SUPFAM" id="SSF52540">
    <property type="entry name" value="P-loop containing nucleoside triphosphate hydrolases"/>
    <property type="match status" value="1"/>
</dbReference>
<dbReference type="GO" id="GO:0006970">
    <property type="term" value="P:response to osmotic stress"/>
    <property type="evidence" value="ECO:0007669"/>
    <property type="project" value="UniProtKB-ARBA"/>
</dbReference>
<reference evidence="7 8" key="1">
    <citation type="submission" date="2017-07" db="EMBL/GenBank/DDBJ databases">
        <title>Tamlnaduibacter salinus (Mi-7) genome sequencing.</title>
        <authorList>
            <person name="Verma A."/>
            <person name="Krishnamurthi S."/>
        </authorList>
    </citation>
    <scope>NUCLEOTIDE SEQUENCE [LARGE SCALE GENOMIC DNA]</scope>
    <source>
        <strain evidence="7 8">Mi-7</strain>
    </source>
</reference>
<comment type="similarity">
    <text evidence="1 5">Belongs to the ABC transporter superfamily.</text>
</comment>
<evidence type="ECO:0000256" key="4">
    <source>
        <dbReference type="ARBA" id="ARBA00022840"/>
    </source>
</evidence>
<dbReference type="Gene3D" id="3.40.50.300">
    <property type="entry name" value="P-loop containing nucleotide triphosphate hydrolases"/>
    <property type="match status" value="1"/>
</dbReference>
<dbReference type="Proteomes" id="UP000218332">
    <property type="component" value="Unassembled WGS sequence"/>
</dbReference>
<dbReference type="GO" id="GO:0015418">
    <property type="term" value="F:ABC-type quaternary ammonium compound transporting activity"/>
    <property type="evidence" value="ECO:0007669"/>
    <property type="project" value="UniProtKB-EC"/>
</dbReference>
<sequence length="396" mass="43247">MIEIENVNVVFGKQPDRALPLIRSGEGRDSIQRETGLVVGVQEANLKVEKGEICVLMGLSGSGKSSLLRCLNGLNSVTSGAIRIDDDGESIDFTRASEAVQRDLRTRRISMVFQGFALMPWLTVEENVGFGLELQGLPKAERREKVQKQLDLVGLTGWEKRRPDELSGGMRQRVGLARALATESDILLMDEPFSALDPLIRQQLQDELLALQAELNKTIVFVSHDLDEALKIGSRIAIMKDGEIVQQGRPQDIVLNPANEYVRNFVASTNPLSVLTVDAIMTPVSDLAPDDDGLLPVNGPSGDRLAVTDPVAHSTVRVRGETCESQAWRPGDAISKLASRPTRVPAHTPMRDAVEIRYHTGHGLLIGDDSELTGVVFDQELYHALLSKHLDDGSAA</sequence>
<dbReference type="GO" id="GO:0005524">
    <property type="term" value="F:ATP binding"/>
    <property type="evidence" value="ECO:0007669"/>
    <property type="project" value="UniProtKB-UniRule"/>
</dbReference>
<dbReference type="PROSITE" id="PS00211">
    <property type="entry name" value="ABC_TRANSPORTER_1"/>
    <property type="match status" value="1"/>
</dbReference>
<dbReference type="EC" id="7.6.2.9" evidence="5"/>
<dbReference type="PANTHER" id="PTHR43869">
    <property type="entry name" value="GLYCINE BETAINE/PROLINE BETAINE TRANSPORT SYSTEM ATP-BINDING PROTEIN PROV"/>
    <property type="match status" value="1"/>
</dbReference>
<comment type="subunit">
    <text evidence="5">The complex is probably composed of two ATP-binding proteins, two transmembrane proteins and a solute-binding protein.</text>
</comment>
<proteinExistence type="inferred from homology"/>
<evidence type="ECO:0000259" key="6">
    <source>
        <dbReference type="PROSITE" id="PS50893"/>
    </source>
</evidence>
<dbReference type="GO" id="GO:0031460">
    <property type="term" value="P:glycine betaine transport"/>
    <property type="evidence" value="ECO:0007669"/>
    <property type="project" value="InterPro"/>
</dbReference>
<dbReference type="NCBIfam" id="TIGR03415">
    <property type="entry name" value="ABC_choXWV_ATP"/>
    <property type="match status" value="1"/>
</dbReference>
<dbReference type="PROSITE" id="PS50893">
    <property type="entry name" value="ABC_TRANSPORTER_2"/>
    <property type="match status" value="1"/>
</dbReference>
<dbReference type="InterPro" id="IPR003593">
    <property type="entry name" value="AAA+_ATPase"/>
</dbReference>
<comment type="catalytic activity">
    <reaction evidence="5">
        <text>a quaternary ammonium(out) + ATP + H2O = a quaternary ammonium(in) + ADP + phosphate + H(+)</text>
        <dbReference type="Rhea" id="RHEA:11036"/>
        <dbReference type="ChEBI" id="CHEBI:15377"/>
        <dbReference type="ChEBI" id="CHEBI:15378"/>
        <dbReference type="ChEBI" id="CHEBI:30616"/>
        <dbReference type="ChEBI" id="CHEBI:35267"/>
        <dbReference type="ChEBI" id="CHEBI:43474"/>
        <dbReference type="ChEBI" id="CHEBI:456216"/>
    </reaction>
</comment>
<gene>
    <name evidence="7" type="primary">choV</name>
    <name evidence="7" type="ORF">CF392_08205</name>
</gene>
<accession>A0A2A2I3H1</accession>
<dbReference type="InterPro" id="IPR051921">
    <property type="entry name" value="ABC_osmolyte_uptake_ATP-bind"/>
</dbReference>
<dbReference type="PANTHER" id="PTHR43869:SF1">
    <property type="entry name" value="GLYCINE BETAINE_PROLINE BETAINE TRANSPORT SYSTEM ATP-BINDING PROTEIN PROV"/>
    <property type="match status" value="1"/>
</dbReference>
<dbReference type="FunFam" id="3.40.50.300:FF:000201">
    <property type="entry name" value="Glycine betaine/L-proline ABC transporter ATP-binding protein"/>
    <property type="match status" value="1"/>
</dbReference>
<dbReference type="RefSeq" id="WP_095610975.1">
    <property type="nucleotide sequence ID" value="NZ_NMPM01000042.1"/>
</dbReference>
<dbReference type="NCBIfam" id="TIGR01186">
    <property type="entry name" value="proV"/>
    <property type="match status" value="1"/>
</dbReference>
<dbReference type="EMBL" id="NMPM01000042">
    <property type="protein sequence ID" value="PAV25948.1"/>
    <property type="molecule type" value="Genomic_DNA"/>
</dbReference>
<keyword evidence="3 5" id="KW-0547">Nucleotide-binding</keyword>
<dbReference type="InterPro" id="IPR005892">
    <property type="entry name" value="Gly-betaine_transp_ATP-bd"/>
</dbReference>
<dbReference type="Pfam" id="PF00005">
    <property type="entry name" value="ABC_tran"/>
    <property type="match status" value="1"/>
</dbReference>
<dbReference type="InterPro" id="IPR027417">
    <property type="entry name" value="P-loop_NTPase"/>
</dbReference>
<feature type="domain" description="ABC transporter" evidence="6">
    <location>
        <begin position="26"/>
        <end position="266"/>
    </location>
</feature>
<keyword evidence="5" id="KW-1003">Cell membrane</keyword>
<comment type="subcellular location">
    <subcellularLocation>
        <location evidence="5">Cell inner membrane</location>
        <topology evidence="5">Peripheral membrane protein</topology>
    </subcellularLocation>
</comment>
<keyword evidence="5" id="KW-0997">Cell inner membrane</keyword>
<organism evidence="7 8">
    <name type="scientific">Tamilnaduibacter salinus</name>
    <dbReference type="NCBI Taxonomy" id="1484056"/>
    <lineage>
        <taxon>Bacteria</taxon>
        <taxon>Pseudomonadati</taxon>
        <taxon>Pseudomonadota</taxon>
        <taxon>Gammaproteobacteria</taxon>
        <taxon>Pseudomonadales</taxon>
        <taxon>Marinobacteraceae</taxon>
        <taxon>Tamilnaduibacter</taxon>
    </lineage>
</organism>
<comment type="caution">
    <text evidence="7">The sequence shown here is derived from an EMBL/GenBank/DDBJ whole genome shotgun (WGS) entry which is preliminary data.</text>
</comment>
<protein>
    <recommendedName>
        <fullName evidence="5">Quaternary amine transport ATP-binding protein</fullName>
        <ecNumber evidence="5">7.6.2.9</ecNumber>
    </recommendedName>
</protein>
<dbReference type="InterPro" id="IPR022473">
    <property type="entry name" value="ABC_trnsptr_Choline_ATP-bd"/>
</dbReference>
<keyword evidence="8" id="KW-1185">Reference proteome</keyword>
<dbReference type="InterPro" id="IPR017871">
    <property type="entry name" value="ABC_transporter-like_CS"/>
</dbReference>
<evidence type="ECO:0000313" key="8">
    <source>
        <dbReference type="Proteomes" id="UP000218332"/>
    </source>
</evidence>
<keyword evidence="2 5" id="KW-0813">Transport</keyword>